<dbReference type="RefSeq" id="WP_259136600.1">
    <property type="nucleotide sequence ID" value="NZ_JANUXX010000001.1"/>
</dbReference>
<dbReference type="Pfam" id="PF20207">
    <property type="entry name" value="DUF6568"/>
    <property type="match status" value="1"/>
</dbReference>
<gene>
    <name evidence="3" type="ORF">NXS10_00720</name>
</gene>
<dbReference type="InterPro" id="IPR046698">
    <property type="entry name" value="PedC-like"/>
</dbReference>
<name>A0ABT2F540_9STRE</name>
<keyword evidence="4" id="KW-1185">Reference proteome</keyword>
<evidence type="ECO:0000259" key="2">
    <source>
        <dbReference type="PROSITE" id="PS51352"/>
    </source>
</evidence>
<accession>A0ABT2F540</accession>
<protein>
    <submittedName>
        <fullName evidence="3">Thioredoxin family protein</fullName>
    </submittedName>
</protein>
<keyword evidence="1" id="KW-0812">Transmembrane</keyword>
<feature type="transmembrane region" description="Helical" evidence="1">
    <location>
        <begin position="6"/>
        <end position="25"/>
    </location>
</feature>
<comment type="caution">
    <text evidence="3">The sequence shown here is derived from an EMBL/GenBank/DDBJ whole genome shotgun (WGS) entry which is preliminary data.</text>
</comment>
<dbReference type="EMBL" id="JANUXX010000001">
    <property type="protein sequence ID" value="MCS4487505.1"/>
    <property type="molecule type" value="Genomic_DNA"/>
</dbReference>
<dbReference type="Proteomes" id="UP001206548">
    <property type="component" value="Unassembled WGS sequence"/>
</dbReference>
<feature type="domain" description="Thioredoxin" evidence="2">
    <location>
        <begin position="25"/>
        <end position="157"/>
    </location>
</feature>
<dbReference type="Gene3D" id="3.40.30.10">
    <property type="entry name" value="Glutaredoxin"/>
    <property type="match status" value="1"/>
</dbReference>
<dbReference type="InterPro" id="IPR036249">
    <property type="entry name" value="Thioredoxin-like_sf"/>
</dbReference>
<organism evidence="3 4">
    <name type="scientific">Streptococcus sciuri</name>
    <dbReference type="NCBI Taxonomy" id="2973939"/>
    <lineage>
        <taxon>Bacteria</taxon>
        <taxon>Bacillati</taxon>
        <taxon>Bacillota</taxon>
        <taxon>Bacilli</taxon>
        <taxon>Lactobacillales</taxon>
        <taxon>Streptococcaceae</taxon>
        <taxon>Streptococcus</taxon>
    </lineage>
</organism>
<keyword evidence="1" id="KW-0472">Membrane</keyword>
<evidence type="ECO:0000313" key="4">
    <source>
        <dbReference type="Proteomes" id="UP001206548"/>
    </source>
</evidence>
<evidence type="ECO:0000256" key="1">
    <source>
        <dbReference type="SAM" id="Phobius"/>
    </source>
</evidence>
<sequence length="163" mass="19302">MKKFTWFIILIIILFFNIILVVNHIRIRTTAIETTSTTMYNKLDSMTVDNFITRYTAGENLIVYIGRPSCGDCSKFEKILEELIDKYKLGDRLIYVNVEELHRNIDEWKKFKEKFNIKGTPTFAIYDDKKLLEKLDFEEQGGFTPSELETWIKEELLTKIDNK</sequence>
<dbReference type="SUPFAM" id="SSF52833">
    <property type="entry name" value="Thioredoxin-like"/>
    <property type="match status" value="1"/>
</dbReference>
<dbReference type="PROSITE" id="PS51352">
    <property type="entry name" value="THIOREDOXIN_2"/>
    <property type="match status" value="1"/>
</dbReference>
<dbReference type="CDD" id="cd02947">
    <property type="entry name" value="TRX_family"/>
    <property type="match status" value="1"/>
</dbReference>
<proteinExistence type="predicted"/>
<evidence type="ECO:0000313" key="3">
    <source>
        <dbReference type="EMBL" id="MCS4487505.1"/>
    </source>
</evidence>
<keyword evidence="1" id="KW-1133">Transmembrane helix</keyword>
<reference evidence="3 4" key="1">
    <citation type="journal article" date="2023" name="Int. J. Syst. Evol. Microbiol.">
        <title>Streptococcus sciuri sp. nov., Staphylococcus marylandisciuri sp. nov. and Staphylococcus americanisciuri sp. nov., isolated from faeces of eastern grey squirrel (Sciurus carolinensis).</title>
        <authorList>
            <person name="Volokhov D.V."/>
            <person name="Zagorodnyaya T.A."/>
            <person name="Furtak V.A."/>
            <person name="Nattanmai G."/>
            <person name="Randall L."/>
            <person name="Jose S."/>
            <person name="Gao Y."/>
            <person name="Eisenberg T."/>
            <person name="Delmonte P."/>
            <person name="Blom J."/>
            <person name="Mitchell K.K."/>
        </authorList>
    </citation>
    <scope>NUCLEOTIDE SEQUENCE [LARGE SCALE GENOMIC DNA]</scope>
    <source>
        <strain evidence="3 4">SQ9-PEA</strain>
    </source>
</reference>
<dbReference type="InterPro" id="IPR013766">
    <property type="entry name" value="Thioredoxin_domain"/>
</dbReference>